<name>A0A1Y0VRE3_PEDPE</name>
<dbReference type="EMBL" id="WENB01000002">
    <property type="protein sequence ID" value="KAF0413926.1"/>
    <property type="molecule type" value="Genomic_DNA"/>
</dbReference>
<accession>A0A8G0ZH69</accession>
<sequence>MTEETYQKWLQDFKQLRLPEFKDFPDLDLYMDQVIQEVNRYLTPILGTKITKTMVNSYVKMEIVTRPTKKKYNASHIASIMMISIFKTAFALDTIKQLLATDDIETYFNQFIRRFNHEISHLEEPVASFSQLEIAIRTVLYKLILEQKIVKK</sequence>
<dbReference type="InterPro" id="IPR014975">
    <property type="entry name" value="DUF1836"/>
</dbReference>
<dbReference type="Proteomes" id="UP000196118">
    <property type="component" value="Chromosome"/>
</dbReference>
<reference evidence="2" key="3">
    <citation type="submission" date="2019-12" db="EMBL/GenBank/DDBJ databases">
        <title>SpeciesPrimer: A bioinformatics pipeline dedicated to the design of qPCR primers for the quantification of bacterial species.</title>
        <authorList>
            <person name="Dreier M."/>
            <person name="Berthoud H."/>
            <person name="Shani N."/>
            <person name="Wechsler D."/>
            <person name="Junier P."/>
        </authorList>
    </citation>
    <scope>NUCLEOTIDE SEQUENCE</scope>
    <source>
        <strain evidence="2">FAM13073</strain>
    </source>
</reference>
<dbReference type="Pfam" id="PF08876">
    <property type="entry name" value="DUF1836"/>
    <property type="match status" value="1"/>
</dbReference>
<dbReference type="EMBL" id="CP021474">
    <property type="protein sequence ID" value="ARW20735.1"/>
    <property type="molecule type" value="Genomic_DNA"/>
</dbReference>
<dbReference type="Proteomes" id="UP000472573">
    <property type="component" value="Unassembled WGS sequence"/>
</dbReference>
<dbReference type="PANTHER" id="PTHR40056:SF1">
    <property type="entry name" value="DUF1836 DOMAIN-CONTAINING PROTEIN"/>
    <property type="match status" value="1"/>
</dbReference>
<keyword evidence="5" id="KW-1185">Reference proteome</keyword>
<dbReference type="OMA" id="YVKHAHI"/>
<reference evidence="5" key="4">
    <citation type="submission" date="2020-03" db="EMBL/GenBank/DDBJ databases">
        <title>SpeciesPrimer: A bioinformatics pipeline dedicated to the design of qPCR primers for the quantification of bacterial species.</title>
        <authorList>
            <person name="Dreier M."/>
            <person name="Berthoud H."/>
            <person name="Shani N."/>
            <person name="Wechsler D."/>
            <person name="Junier P."/>
        </authorList>
    </citation>
    <scope>NUCLEOTIDE SEQUENCE [LARGE SCALE GENOMIC DNA]</scope>
    <source>
        <strain evidence="5">FAM13073</strain>
    </source>
</reference>
<evidence type="ECO:0000313" key="5">
    <source>
        <dbReference type="Proteomes" id="UP000472573"/>
    </source>
</evidence>
<dbReference type="PANTHER" id="PTHR40056">
    <property type="entry name" value="HYPOTHETICAL CYTOSOLIC PROTEIN"/>
    <property type="match status" value="1"/>
</dbReference>
<reference evidence="3" key="5">
    <citation type="submission" date="2020-11" db="EMBL/GenBank/DDBJ databases">
        <title>Antibiotic susceptibility profiles of Pediococcus pentosaceus from various origins and their implications for the safety assessment of strains with food-technology applications.</title>
        <authorList>
            <person name="Shani N."/>
            <person name="Oberhaensli S."/>
            <person name="Arias E."/>
        </authorList>
    </citation>
    <scope>NUCLEOTIDE SEQUENCE</scope>
    <source>
        <strain evidence="3">FAM 19164</strain>
    </source>
</reference>
<organism evidence="1 4">
    <name type="scientific">Pediococcus pentosaceus</name>
    <dbReference type="NCBI Taxonomy" id="1255"/>
    <lineage>
        <taxon>Bacteria</taxon>
        <taxon>Bacillati</taxon>
        <taxon>Bacillota</taxon>
        <taxon>Bacilli</taxon>
        <taxon>Lactobacillales</taxon>
        <taxon>Lactobacillaceae</taxon>
        <taxon>Pediococcus</taxon>
    </lineage>
</organism>
<evidence type="ECO:0000313" key="4">
    <source>
        <dbReference type="Proteomes" id="UP000196118"/>
    </source>
</evidence>
<evidence type="ECO:0000313" key="1">
    <source>
        <dbReference type="EMBL" id="ARW20735.1"/>
    </source>
</evidence>
<dbReference type="RefSeq" id="WP_011672785.1">
    <property type="nucleotide sequence ID" value="NZ_CAKMBP010000002.1"/>
</dbReference>
<dbReference type="Proteomes" id="UP000743107">
    <property type="component" value="Unassembled WGS sequence"/>
</dbReference>
<reference evidence="2 5" key="2">
    <citation type="submission" date="2019-10" db="EMBL/GenBank/DDBJ databases">
        <authorList>
            <person name="Irmler S."/>
            <person name="Berthoud H."/>
            <person name="Roetschi A."/>
            <person name="Arias E."/>
            <person name="Shani N."/>
            <person name="Wuethrich D."/>
            <person name="Bruggmann R."/>
        </authorList>
    </citation>
    <scope>NUCLEOTIDE SEQUENCE [LARGE SCALE GENOMIC DNA]</scope>
    <source>
        <strain evidence="2 5">FAM13073</strain>
    </source>
</reference>
<accession>A0A1Y0VRE3</accession>
<evidence type="ECO:0000313" key="2">
    <source>
        <dbReference type="EMBL" id="KAF0413926.1"/>
    </source>
</evidence>
<dbReference type="GeneID" id="33061984"/>
<gene>
    <name evidence="2" type="ORF">GBO79_03380</name>
    <name evidence="3" type="ORF">ITQ97_04695</name>
    <name evidence="1" type="ORF">S100892_02200</name>
</gene>
<dbReference type="EMBL" id="JADOFV010000002">
    <property type="protein sequence ID" value="MBF7127110.1"/>
    <property type="molecule type" value="Genomic_DNA"/>
</dbReference>
<dbReference type="AlphaFoldDB" id="A0A1Y0VRE3"/>
<protein>
    <submittedName>
        <fullName evidence="2">DUF1836 domain-containing protein</fullName>
    </submittedName>
</protein>
<evidence type="ECO:0000313" key="3">
    <source>
        <dbReference type="EMBL" id="MBF7127110.1"/>
    </source>
</evidence>
<proteinExistence type="predicted"/>
<reference evidence="1 4" key="1">
    <citation type="submission" date="2017-05" db="EMBL/GenBank/DDBJ databases">
        <title>Genome sequence of Pediococcus pentosaceus strain SRCM100892.</title>
        <authorList>
            <person name="Cho S.H."/>
        </authorList>
    </citation>
    <scope>NUCLEOTIDE SEQUENCE [LARGE SCALE GENOMIC DNA]</scope>
    <source>
        <strain evidence="1 4">SRCM100892</strain>
    </source>
</reference>